<feature type="region of interest" description="Disordered" evidence="5">
    <location>
        <begin position="104"/>
        <end position="127"/>
    </location>
</feature>
<dbReference type="FunFam" id="3.30.1390.10:FF:000001">
    <property type="entry name" value="50S ribosomal protein L7/L12"/>
    <property type="match status" value="1"/>
</dbReference>
<dbReference type="Pfam" id="PF00542">
    <property type="entry name" value="Ribosomal_L12"/>
    <property type="match status" value="1"/>
</dbReference>
<dbReference type="Pfam" id="PF16320">
    <property type="entry name" value="Ribosomal_L12_N"/>
    <property type="match status" value="1"/>
</dbReference>
<reference evidence="8 9" key="1">
    <citation type="journal article" date="2018" name="Sci. Adv.">
        <title>Multi-heme cytochromes provide a pathway for survival in energy-limited environments.</title>
        <authorList>
            <person name="Deng X."/>
            <person name="Dohmae N."/>
            <person name="Nealson K.H."/>
            <person name="Hashimoto K."/>
            <person name="Okamoto A."/>
        </authorList>
    </citation>
    <scope>NUCLEOTIDE SEQUENCE [LARGE SCALE GENOMIC DNA]</scope>
    <source>
        <strain evidence="8 9">IS5</strain>
    </source>
</reference>
<dbReference type="AlphaFoldDB" id="A0A2Z6AV48"/>
<keyword evidence="3 4" id="KW-0687">Ribonucleoprotein</keyword>
<sequence>MADITKDQVVEFISNMTVLELSEFISELEEKFGVSAAAPAMAMAAMPAGEAAAAEEEKTEFDVVLTAAGGNKIACIKAVRAITGLGLKEAKAKVDELPSTLKEAVSKDEAEEAKKQIEEAGAECEVK</sequence>
<dbReference type="GO" id="GO:0003735">
    <property type="term" value="F:structural constituent of ribosome"/>
    <property type="evidence" value="ECO:0007669"/>
    <property type="project" value="InterPro"/>
</dbReference>
<comment type="subunit">
    <text evidence="4">Homodimer. Part of the ribosomal stalk of the 50S ribosomal subunit. Forms a multimeric L10(L12)X complex, where L10 forms an elongated spine to which 2 to 4 L12 dimers bind in a sequential fashion. Binds GTP-bound translation factors.</text>
</comment>
<comment type="similarity">
    <text evidence="1 4">Belongs to the bacterial ribosomal protein bL12 family.</text>
</comment>
<accession>A0A2Z6AV48</accession>
<evidence type="ECO:0000256" key="4">
    <source>
        <dbReference type="HAMAP-Rule" id="MF_00368"/>
    </source>
</evidence>
<evidence type="ECO:0000259" key="7">
    <source>
        <dbReference type="Pfam" id="PF16320"/>
    </source>
</evidence>
<dbReference type="InterPro" id="IPR014719">
    <property type="entry name" value="Ribosomal_bL12_C/ClpS-like"/>
</dbReference>
<keyword evidence="2 4" id="KW-0689">Ribosomal protein</keyword>
<feature type="domain" description="Large ribosomal subunit protein bL12 oligomerization" evidence="7">
    <location>
        <begin position="5"/>
        <end position="53"/>
    </location>
</feature>
<protein>
    <recommendedName>
        <fullName evidence="4">Large ribosomal subunit protein bL12</fullName>
    </recommendedName>
</protein>
<dbReference type="HAMAP" id="MF_00368">
    <property type="entry name" value="Ribosomal_bL12"/>
    <property type="match status" value="1"/>
</dbReference>
<evidence type="ECO:0000256" key="3">
    <source>
        <dbReference type="ARBA" id="ARBA00023274"/>
    </source>
</evidence>
<feature type="domain" description="Large ribosomal subunit protein bL12 C-terminal" evidence="6">
    <location>
        <begin position="61"/>
        <end position="127"/>
    </location>
</feature>
<dbReference type="SUPFAM" id="SSF48300">
    <property type="entry name" value="Ribosomal protein L7/12, oligomerisation (N-terminal) domain"/>
    <property type="match status" value="1"/>
</dbReference>
<dbReference type="CDD" id="cd00387">
    <property type="entry name" value="Ribosomal_L7_L12"/>
    <property type="match status" value="1"/>
</dbReference>
<keyword evidence="9" id="KW-1185">Reference proteome</keyword>
<dbReference type="EMBL" id="AP017378">
    <property type="protein sequence ID" value="BBD07103.1"/>
    <property type="molecule type" value="Genomic_DNA"/>
</dbReference>
<dbReference type="Proteomes" id="UP000269883">
    <property type="component" value="Chromosome"/>
</dbReference>
<dbReference type="PANTHER" id="PTHR45987:SF4">
    <property type="entry name" value="LARGE RIBOSOMAL SUBUNIT PROTEIN BL12M"/>
    <property type="match status" value="1"/>
</dbReference>
<proteinExistence type="inferred from homology"/>
<dbReference type="Gene3D" id="3.30.1390.10">
    <property type="match status" value="1"/>
</dbReference>
<dbReference type="GO" id="GO:0006412">
    <property type="term" value="P:translation"/>
    <property type="evidence" value="ECO:0007669"/>
    <property type="project" value="UniProtKB-UniRule"/>
</dbReference>
<dbReference type="GO" id="GO:0022625">
    <property type="term" value="C:cytosolic large ribosomal subunit"/>
    <property type="evidence" value="ECO:0007669"/>
    <property type="project" value="TreeGrafter"/>
</dbReference>
<dbReference type="InterPro" id="IPR000206">
    <property type="entry name" value="Ribosomal_bL12"/>
</dbReference>
<gene>
    <name evidence="4 8" type="primary">rplL</name>
    <name evidence="8" type="ORF">DFE_0377</name>
</gene>
<dbReference type="InterPro" id="IPR008932">
    <property type="entry name" value="Ribosomal_bL12_oligo"/>
</dbReference>
<comment type="function">
    <text evidence="4">Forms part of the ribosomal stalk which helps the ribosome interact with GTP-bound translation factors. Is thus essential for accurate translation.</text>
</comment>
<dbReference type="NCBIfam" id="TIGR00855">
    <property type="entry name" value="L12"/>
    <property type="match status" value="1"/>
</dbReference>
<evidence type="ECO:0000313" key="8">
    <source>
        <dbReference type="EMBL" id="BBD07103.1"/>
    </source>
</evidence>
<dbReference type="RefSeq" id="WP_126376017.1">
    <property type="nucleotide sequence ID" value="NZ_AP017378.1"/>
</dbReference>
<dbReference type="PANTHER" id="PTHR45987">
    <property type="entry name" value="39S RIBOSOMAL PROTEIN L12"/>
    <property type="match status" value="1"/>
</dbReference>
<organism evidence="8 9">
    <name type="scientific">Desulfovibrio ferrophilus</name>
    <dbReference type="NCBI Taxonomy" id="241368"/>
    <lineage>
        <taxon>Bacteria</taxon>
        <taxon>Pseudomonadati</taxon>
        <taxon>Thermodesulfobacteriota</taxon>
        <taxon>Desulfovibrionia</taxon>
        <taxon>Desulfovibrionales</taxon>
        <taxon>Desulfovibrionaceae</taxon>
        <taxon>Desulfovibrio</taxon>
    </lineage>
</organism>
<dbReference type="KEGG" id="dfl:DFE_0377"/>
<evidence type="ECO:0000259" key="6">
    <source>
        <dbReference type="Pfam" id="PF00542"/>
    </source>
</evidence>
<dbReference type="Gene3D" id="1.20.5.710">
    <property type="entry name" value="Single helix bin"/>
    <property type="match status" value="1"/>
</dbReference>
<evidence type="ECO:0000256" key="1">
    <source>
        <dbReference type="ARBA" id="ARBA00007197"/>
    </source>
</evidence>
<dbReference type="GO" id="GO:0003729">
    <property type="term" value="F:mRNA binding"/>
    <property type="evidence" value="ECO:0007669"/>
    <property type="project" value="TreeGrafter"/>
</dbReference>
<dbReference type="SUPFAM" id="SSF54736">
    <property type="entry name" value="ClpS-like"/>
    <property type="match status" value="1"/>
</dbReference>
<evidence type="ECO:0000256" key="2">
    <source>
        <dbReference type="ARBA" id="ARBA00022980"/>
    </source>
</evidence>
<dbReference type="OrthoDB" id="9811748at2"/>
<name>A0A2Z6AV48_9BACT</name>
<dbReference type="InterPro" id="IPR013823">
    <property type="entry name" value="Ribosomal_bL12_C"/>
</dbReference>
<evidence type="ECO:0000313" key="9">
    <source>
        <dbReference type="Proteomes" id="UP000269883"/>
    </source>
</evidence>
<evidence type="ECO:0000256" key="5">
    <source>
        <dbReference type="SAM" id="MobiDB-lite"/>
    </source>
</evidence>
<dbReference type="InterPro" id="IPR036235">
    <property type="entry name" value="Ribosomal_bL12_oligo_N_sf"/>
</dbReference>